<dbReference type="PIRSF" id="PIRSF500217">
    <property type="entry name" value="AlgI"/>
    <property type="match status" value="1"/>
</dbReference>
<keyword evidence="4 9" id="KW-0808">Transferase</keyword>
<comment type="similarity">
    <text evidence="2 9">Belongs to the membrane-bound acyltransferase family.</text>
</comment>
<feature type="transmembrane region" description="Helical" evidence="10">
    <location>
        <begin position="356"/>
        <end position="377"/>
    </location>
</feature>
<evidence type="ECO:0000256" key="2">
    <source>
        <dbReference type="ARBA" id="ARBA00010323"/>
    </source>
</evidence>
<dbReference type="InterPro" id="IPR028362">
    <property type="entry name" value="AlgI"/>
</dbReference>
<gene>
    <name evidence="11" type="ORF">AsFPU1_2152</name>
</gene>
<keyword evidence="5 10" id="KW-0812">Transmembrane</keyword>
<name>A0A401IHH8_APHSA</name>
<dbReference type="InterPro" id="IPR024194">
    <property type="entry name" value="Ac/AlaTfrase_AlgI/DltB"/>
</dbReference>
<dbReference type="InterPro" id="IPR004299">
    <property type="entry name" value="MBOAT_fam"/>
</dbReference>
<feature type="transmembrane region" description="Helical" evidence="10">
    <location>
        <begin position="408"/>
        <end position="427"/>
    </location>
</feature>
<proteinExistence type="inferred from homology"/>
<dbReference type="PIRSF" id="PIRSF016636">
    <property type="entry name" value="AlgI_DltB"/>
    <property type="match status" value="1"/>
</dbReference>
<comment type="subcellular location">
    <subcellularLocation>
        <location evidence="1">Cell membrane</location>
        <topology evidence="1">Multi-pass membrane protein</topology>
    </subcellularLocation>
</comment>
<evidence type="ECO:0000256" key="6">
    <source>
        <dbReference type="ARBA" id="ARBA00022989"/>
    </source>
</evidence>
<evidence type="ECO:0000256" key="8">
    <source>
        <dbReference type="ARBA" id="ARBA00023315"/>
    </source>
</evidence>
<keyword evidence="7 9" id="KW-0472">Membrane</keyword>
<feature type="transmembrane region" description="Helical" evidence="10">
    <location>
        <begin position="439"/>
        <end position="456"/>
    </location>
</feature>
<evidence type="ECO:0000313" key="11">
    <source>
        <dbReference type="EMBL" id="GBF80747.1"/>
    </source>
</evidence>
<evidence type="ECO:0000256" key="1">
    <source>
        <dbReference type="ARBA" id="ARBA00004651"/>
    </source>
</evidence>
<sequence>MVVIMAALAFITIRWEAVELSLHPLKLSIQWGQILPNQLSSWGVLISTLVAVILANCLYPRLTRLNLTTRPKFCLILSVCGNLGLLGFFKYFNFFIGSISSIIQSFGAEPDFVYLHVILPVGISFYTFQSMSYTIDIYRQKLEPTKHFFDFALLVSFFPQLVAGPIERASHLLPQLTKPRHLQFEQSTRGLFLILFGLFKKVAIADSIAKSVNAIYNTRGSVSWADIVLATLLFTAQIYCDFSGYTDIARGVAKILGVELMTNFNLPYFSKTASEFWQRWHISLSTWLRDYLYIPLGGNRKGELRTYINLMITMILGGLWHGAAWNFVFWGLYQGILLCLYRYLENKLSIKGFSPFWNSVLATFFFFILTCYGWLLFRANSLEQVVSFTTILITNVGDFNLSIPKPSLSGLLGLPVLIIYEIIENYFNNTHFYLRFRPVVKGAFYAILMTMILMGVSNEPQQFIYFQF</sequence>
<feature type="transmembrane region" description="Helical" evidence="10">
    <location>
        <begin position="39"/>
        <end position="59"/>
    </location>
</feature>
<keyword evidence="12" id="KW-1185">Reference proteome</keyword>
<evidence type="ECO:0000256" key="9">
    <source>
        <dbReference type="PIRNR" id="PIRNR016636"/>
    </source>
</evidence>
<keyword evidence="3 9" id="KW-1003">Cell membrane</keyword>
<dbReference type="PANTHER" id="PTHR13285">
    <property type="entry name" value="ACYLTRANSFERASE"/>
    <property type="match status" value="1"/>
</dbReference>
<evidence type="ECO:0000313" key="12">
    <source>
        <dbReference type="Proteomes" id="UP000287247"/>
    </source>
</evidence>
<dbReference type="EMBL" id="BDQK01000013">
    <property type="protein sequence ID" value="GBF80747.1"/>
    <property type="molecule type" value="Genomic_DNA"/>
</dbReference>
<dbReference type="Proteomes" id="UP000287247">
    <property type="component" value="Unassembled WGS sequence"/>
</dbReference>
<comment type="caution">
    <text evidence="11">The sequence shown here is derived from an EMBL/GenBank/DDBJ whole genome shotgun (WGS) entry which is preliminary data.</text>
</comment>
<reference evidence="12" key="1">
    <citation type="submission" date="2017-05" db="EMBL/GenBank/DDBJ databases">
        <title>Physiological properties and genetic analysis related to exopolysaccharide production of fresh-water unicellular cyanobacterium Aphanothece sacrum, Suizenji Nori, that has been cultured as a food source in Japan.</title>
        <authorList>
            <person name="Kanesaki Y."/>
            <person name="Yoshikawa S."/>
            <person name="Ohki K."/>
        </authorList>
    </citation>
    <scope>NUCLEOTIDE SEQUENCE [LARGE SCALE GENOMIC DNA]</scope>
    <source>
        <strain evidence="12">FPU1</strain>
    </source>
</reference>
<dbReference type="GO" id="GO:0005886">
    <property type="term" value="C:plasma membrane"/>
    <property type="evidence" value="ECO:0007669"/>
    <property type="project" value="UniProtKB-SubCell"/>
</dbReference>
<evidence type="ECO:0000256" key="3">
    <source>
        <dbReference type="ARBA" id="ARBA00022475"/>
    </source>
</evidence>
<keyword evidence="6 10" id="KW-1133">Transmembrane helix</keyword>
<evidence type="ECO:0000256" key="10">
    <source>
        <dbReference type="SAM" id="Phobius"/>
    </source>
</evidence>
<feature type="transmembrane region" description="Helical" evidence="10">
    <location>
        <begin position="327"/>
        <end position="344"/>
    </location>
</feature>
<organism evidence="11 12">
    <name type="scientific">Aphanothece sacrum FPU1</name>
    <dbReference type="NCBI Taxonomy" id="1920663"/>
    <lineage>
        <taxon>Bacteria</taxon>
        <taxon>Bacillati</taxon>
        <taxon>Cyanobacteriota</taxon>
        <taxon>Cyanophyceae</taxon>
        <taxon>Oscillatoriophycideae</taxon>
        <taxon>Chroococcales</taxon>
        <taxon>Aphanothecaceae</taxon>
        <taxon>Aphanothece</taxon>
    </lineage>
</organism>
<dbReference type="GO" id="GO:0042121">
    <property type="term" value="P:alginic acid biosynthetic process"/>
    <property type="evidence" value="ECO:0007669"/>
    <property type="project" value="InterPro"/>
</dbReference>
<feature type="transmembrane region" description="Helical" evidence="10">
    <location>
        <begin position="304"/>
        <end position="321"/>
    </location>
</feature>
<evidence type="ECO:0000256" key="4">
    <source>
        <dbReference type="ARBA" id="ARBA00022679"/>
    </source>
</evidence>
<dbReference type="PANTHER" id="PTHR13285:SF23">
    <property type="entry name" value="TEICHOIC ACID D-ALANYLTRANSFERASE"/>
    <property type="match status" value="1"/>
</dbReference>
<keyword evidence="8 9" id="KW-0012">Acyltransferase</keyword>
<dbReference type="GO" id="GO:0016746">
    <property type="term" value="F:acyltransferase activity"/>
    <property type="evidence" value="ECO:0007669"/>
    <property type="project" value="UniProtKB-KW"/>
</dbReference>
<protein>
    <submittedName>
        <fullName evidence="11">Acyltransferase</fullName>
    </submittedName>
</protein>
<dbReference type="Pfam" id="PF03062">
    <property type="entry name" value="MBOAT"/>
    <property type="match status" value="1"/>
</dbReference>
<feature type="transmembrane region" description="Helical" evidence="10">
    <location>
        <begin position="71"/>
        <end position="92"/>
    </location>
</feature>
<evidence type="ECO:0000256" key="7">
    <source>
        <dbReference type="ARBA" id="ARBA00023136"/>
    </source>
</evidence>
<accession>A0A401IHH8</accession>
<dbReference type="InterPro" id="IPR051085">
    <property type="entry name" value="MB_O-acyltransferase"/>
</dbReference>
<evidence type="ECO:0000256" key="5">
    <source>
        <dbReference type="ARBA" id="ARBA00022692"/>
    </source>
</evidence>
<feature type="transmembrane region" description="Helical" evidence="10">
    <location>
        <begin position="112"/>
        <end position="128"/>
    </location>
</feature>
<dbReference type="AlphaFoldDB" id="A0A401IHH8"/>